<dbReference type="InterPro" id="IPR039266">
    <property type="entry name" value="EN-1/SPM"/>
</dbReference>
<dbReference type="OrthoDB" id="1302580at2759"/>
<dbReference type="PANTHER" id="PTHR33157">
    <property type="entry name" value="AUTONOMOUS TRANSPOSABLE ELEMENT EN-1 MOSAIC PROTEIN-RELATED"/>
    <property type="match status" value="1"/>
</dbReference>
<dbReference type="Proteomes" id="UP000189701">
    <property type="component" value="Unplaced"/>
</dbReference>
<sequence length="202" mass="23038">MTQLFQDVRKDLSVKPNWMGDAVFKEMKEHWESPQFKLKSEQNKKNRDANAGASIHIGGCIPHRVIWKRMKEATGKDPSFSEFYFCTHRKEKDKSWVNEKAEAAYINFEKKKEELLASQSASVDGETNSTSELSQLSEMDIWVLSVGGKKKGRVAGLGSLGRSVKVTKQTTSDRSEEVDDRIRTQIHALNAELYNQLEEAQR</sequence>
<gene>
    <name evidence="2" type="primary">LOC104215160</name>
</gene>
<reference evidence="2" key="2">
    <citation type="submission" date="2025-08" db="UniProtKB">
        <authorList>
            <consortium name="RefSeq"/>
        </authorList>
    </citation>
    <scope>IDENTIFICATION</scope>
    <source>
        <tissue evidence="2">Leaf</tissue>
    </source>
</reference>
<dbReference type="GO" id="GO:0032196">
    <property type="term" value="P:transposition"/>
    <property type="evidence" value="ECO:0007669"/>
    <property type="project" value="InterPro"/>
</dbReference>
<proteinExistence type="predicted"/>
<evidence type="ECO:0000313" key="1">
    <source>
        <dbReference type="Proteomes" id="UP000189701"/>
    </source>
</evidence>
<evidence type="ECO:0000313" key="2">
    <source>
        <dbReference type="RefSeq" id="XP_009763211.1"/>
    </source>
</evidence>
<dbReference type="eggNOG" id="ENOG502SFE3">
    <property type="taxonomic scope" value="Eukaryota"/>
</dbReference>
<name>A0A1U7VE52_NICSY</name>
<keyword evidence="1" id="KW-1185">Reference proteome</keyword>
<organism evidence="1 2">
    <name type="scientific">Nicotiana sylvestris</name>
    <name type="common">Wood tobacco</name>
    <name type="synonym">South American tobacco</name>
    <dbReference type="NCBI Taxonomy" id="4096"/>
    <lineage>
        <taxon>Eukaryota</taxon>
        <taxon>Viridiplantae</taxon>
        <taxon>Streptophyta</taxon>
        <taxon>Embryophyta</taxon>
        <taxon>Tracheophyta</taxon>
        <taxon>Spermatophyta</taxon>
        <taxon>Magnoliopsida</taxon>
        <taxon>eudicotyledons</taxon>
        <taxon>Gunneridae</taxon>
        <taxon>Pentapetalae</taxon>
        <taxon>asterids</taxon>
        <taxon>lamiids</taxon>
        <taxon>Solanales</taxon>
        <taxon>Solanaceae</taxon>
        <taxon>Nicotianoideae</taxon>
        <taxon>Nicotianeae</taxon>
        <taxon>Nicotiana</taxon>
    </lineage>
</organism>
<dbReference type="InterPro" id="IPR004252">
    <property type="entry name" value="Probable_transposase_24"/>
</dbReference>
<reference evidence="1" key="1">
    <citation type="journal article" date="2013" name="Genome Biol.">
        <title>Reference genomes and transcriptomes of Nicotiana sylvestris and Nicotiana tomentosiformis.</title>
        <authorList>
            <person name="Sierro N."/>
            <person name="Battey J.N."/>
            <person name="Ouadi S."/>
            <person name="Bovet L."/>
            <person name="Goepfert S."/>
            <person name="Bakaher N."/>
            <person name="Peitsch M.C."/>
            <person name="Ivanov N.V."/>
        </authorList>
    </citation>
    <scope>NUCLEOTIDE SEQUENCE [LARGE SCALE GENOMIC DNA]</scope>
</reference>
<dbReference type="AlphaFoldDB" id="A0A1U7VE52"/>
<protein>
    <submittedName>
        <fullName evidence="2">Uncharacterized protein LOC104215160</fullName>
    </submittedName>
</protein>
<dbReference type="RefSeq" id="XP_009763211.1">
    <property type="nucleotide sequence ID" value="XM_009764909.1"/>
</dbReference>
<accession>A0A1U7VE52</accession>
<dbReference type="Pfam" id="PF03004">
    <property type="entry name" value="Transposase_24"/>
    <property type="match status" value="1"/>
</dbReference>